<dbReference type="EMBL" id="CP020559">
    <property type="protein sequence ID" value="ARE88661.1"/>
    <property type="molecule type" value="Genomic_DNA"/>
</dbReference>
<reference evidence="11 13" key="1">
    <citation type="submission" date="2016-10" db="EMBL/GenBank/DDBJ databases">
        <title>Complete Genome Sequence of Acetogen Clostridium formicoaceticum ATCC 27076.</title>
        <authorList>
            <person name="Bao T."/>
            <person name="Cheng C."/>
            <person name="Zhao J."/>
            <person name="Yang S.-T."/>
            <person name="Wang J."/>
            <person name="Wang M."/>
        </authorList>
    </citation>
    <scope>NUCLEOTIDE SEQUENCE [LARGE SCALE GENOMIC DNA]</scope>
    <source>
        <strain evidence="11 13">ATCC 27076</strain>
    </source>
</reference>
<dbReference type="GO" id="GO:0016036">
    <property type="term" value="P:cellular response to phosphate starvation"/>
    <property type="evidence" value="ECO:0007669"/>
    <property type="project" value="TreeGrafter"/>
</dbReference>
<evidence type="ECO:0000256" key="4">
    <source>
        <dbReference type="ARBA" id="ARBA00022553"/>
    </source>
</evidence>
<evidence type="ECO:0000313" key="11">
    <source>
        <dbReference type="EMBL" id="AOY78026.1"/>
    </source>
</evidence>
<feature type="transmembrane region" description="Helical" evidence="9">
    <location>
        <begin position="169"/>
        <end position="192"/>
    </location>
</feature>
<dbReference type="SMART" id="SM00388">
    <property type="entry name" value="HisKA"/>
    <property type="match status" value="1"/>
</dbReference>
<dbReference type="PRINTS" id="PR00344">
    <property type="entry name" value="BCTRLSENSOR"/>
</dbReference>
<dbReference type="Pfam" id="PF00512">
    <property type="entry name" value="HisKA"/>
    <property type="match status" value="1"/>
</dbReference>
<proteinExistence type="predicted"/>
<dbReference type="Gene3D" id="1.10.287.130">
    <property type="match status" value="1"/>
</dbReference>
<feature type="domain" description="Histidine kinase" evidence="10">
    <location>
        <begin position="212"/>
        <end position="427"/>
    </location>
</feature>
<evidence type="ECO:0000256" key="6">
    <source>
        <dbReference type="ARBA" id="ARBA00022777"/>
    </source>
</evidence>
<evidence type="ECO:0000256" key="7">
    <source>
        <dbReference type="ARBA" id="ARBA00023012"/>
    </source>
</evidence>
<evidence type="ECO:0000256" key="1">
    <source>
        <dbReference type="ARBA" id="ARBA00000085"/>
    </source>
</evidence>
<keyword evidence="4" id="KW-0597">Phosphoprotein</keyword>
<gene>
    <name evidence="12" type="primary">yycG_2</name>
    <name evidence="11" type="ORF">BJL90_20460</name>
    <name evidence="12" type="ORF">CLFO_30670</name>
</gene>
<dbReference type="CDD" id="cd00082">
    <property type="entry name" value="HisKA"/>
    <property type="match status" value="1"/>
</dbReference>
<keyword evidence="13" id="KW-1185">Reference proteome</keyword>
<evidence type="ECO:0000259" key="10">
    <source>
        <dbReference type="PROSITE" id="PS50109"/>
    </source>
</evidence>
<evidence type="ECO:0000313" key="12">
    <source>
        <dbReference type="EMBL" id="ARE88661.1"/>
    </source>
</evidence>
<organism evidence="12 14">
    <name type="scientific">Clostridium formicaceticum</name>
    <dbReference type="NCBI Taxonomy" id="1497"/>
    <lineage>
        <taxon>Bacteria</taxon>
        <taxon>Bacillati</taxon>
        <taxon>Bacillota</taxon>
        <taxon>Clostridia</taxon>
        <taxon>Eubacteriales</taxon>
        <taxon>Clostridiaceae</taxon>
        <taxon>Clostridium</taxon>
    </lineage>
</organism>
<evidence type="ECO:0000313" key="13">
    <source>
        <dbReference type="Proteomes" id="UP000177894"/>
    </source>
</evidence>
<keyword evidence="6 12" id="KW-0418">Kinase</keyword>
<dbReference type="InterPro" id="IPR036097">
    <property type="entry name" value="HisK_dim/P_sf"/>
</dbReference>
<dbReference type="EMBL" id="CP017603">
    <property type="protein sequence ID" value="AOY78026.1"/>
    <property type="molecule type" value="Genomic_DNA"/>
</dbReference>
<evidence type="ECO:0000256" key="8">
    <source>
        <dbReference type="ARBA" id="ARBA00023136"/>
    </source>
</evidence>
<dbReference type="Gene3D" id="3.30.565.10">
    <property type="entry name" value="Histidine kinase-like ATPase, C-terminal domain"/>
    <property type="match status" value="1"/>
</dbReference>
<dbReference type="InterPro" id="IPR050351">
    <property type="entry name" value="BphY/WalK/GraS-like"/>
</dbReference>
<comment type="catalytic activity">
    <reaction evidence="1">
        <text>ATP + protein L-histidine = ADP + protein N-phospho-L-histidine.</text>
        <dbReference type="EC" id="2.7.13.3"/>
    </reaction>
</comment>
<dbReference type="PANTHER" id="PTHR45453:SF1">
    <property type="entry name" value="PHOSPHATE REGULON SENSOR PROTEIN PHOR"/>
    <property type="match status" value="1"/>
</dbReference>
<dbReference type="AlphaFoldDB" id="A0AAC9RMA4"/>
<protein>
    <recommendedName>
        <fullName evidence="3">histidine kinase</fullName>
        <ecNumber evidence="3">2.7.13.3</ecNumber>
    </recommendedName>
</protein>
<dbReference type="SMART" id="SM00387">
    <property type="entry name" value="HATPase_c"/>
    <property type="match status" value="1"/>
</dbReference>
<dbReference type="GO" id="GO:0000155">
    <property type="term" value="F:phosphorelay sensor kinase activity"/>
    <property type="evidence" value="ECO:0007669"/>
    <property type="project" value="InterPro"/>
</dbReference>
<dbReference type="InterPro" id="IPR004358">
    <property type="entry name" value="Sig_transdc_His_kin-like_C"/>
</dbReference>
<dbReference type="Proteomes" id="UP000177894">
    <property type="component" value="Chromosome"/>
</dbReference>
<dbReference type="SUPFAM" id="SSF47384">
    <property type="entry name" value="Homodimeric domain of signal transducing histidine kinase"/>
    <property type="match status" value="1"/>
</dbReference>
<evidence type="ECO:0000256" key="5">
    <source>
        <dbReference type="ARBA" id="ARBA00022679"/>
    </source>
</evidence>
<evidence type="ECO:0000256" key="9">
    <source>
        <dbReference type="SAM" id="Phobius"/>
    </source>
</evidence>
<dbReference type="PROSITE" id="PS50109">
    <property type="entry name" value="HIS_KIN"/>
    <property type="match status" value="1"/>
</dbReference>
<reference evidence="12 14" key="2">
    <citation type="submission" date="2017-03" db="EMBL/GenBank/DDBJ databases">
        <title>Complete sequence of Clostridium formicaceticum DSM 92.</title>
        <authorList>
            <person name="Poehlein A."/>
            <person name="Karl M."/>
            <person name="Bengelsdorf F.R."/>
            <person name="Duerre P."/>
            <person name="Daniel R."/>
        </authorList>
    </citation>
    <scope>NUCLEOTIDE SEQUENCE [LARGE SCALE GENOMIC DNA]</scope>
    <source>
        <strain evidence="12 14">DSM 92</strain>
    </source>
</reference>
<dbReference type="SUPFAM" id="SSF55874">
    <property type="entry name" value="ATPase domain of HSP90 chaperone/DNA topoisomerase II/histidine kinase"/>
    <property type="match status" value="1"/>
</dbReference>
<dbReference type="GO" id="GO:0004721">
    <property type="term" value="F:phosphoprotein phosphatase activity"/>
    <property type="evidence" value="ECO:0007669"/>
    <property type="project" value="TreeGrafter"/>
</dbReference>
<dbReference type="FunFam" id="3.30.565.10:FF:000006">
    <property type="entry name" value="Sensor histidine kinase WalK"/>
    <property type="match status" value="1"/>
</dbReference>
<sequence>MFTKLRNKFLVLNMSITSLVMITAFAIIYFITYNNIYSEIQSKLTSRAEMPIRMSMLNDTEKGVAVIQRVPLGDTLTFSIELDADGKILEVNSFIDMPEEVYYKAIEAVWSKNKSSASITLEGRQWQYLITQKGRRMILRNGQQYSLVEDKYLITFLDITAYKKTLLELLTTLIFVGAITLFVIFIISLYFANRSIKPIAETWEKQKQFIADASHELKTPLSIINANYDALLENQEETIKSQLKWLDYIKIGTDRMTKLINDLLSLAKLEDVNFETRKNPFNISNVVKDVMLSMEAIMLEKDIKLSHWIEDDIIVKGDAERVKQLVTILFDNAIKYSNENGQIDISLKKSKSQVIYSIRNSGKGIAKKDLPKVFDRFYRGDPSRTHEGGSYGLGLSIAKTIIDRLGGEIQVTSVENEYTTFTFTLGL</sequence>
<accession>A0AAC9RMA4</accession>
<dbReference type="InterPro" id="IPR036890">
    <property type="entry name" value="HATPase_C_sf"/>
</dbReference>
<dbReference type="Proteomes" id="UP000192478">
    <property type="component" value="Chromosome"/>
</dbReference>
<dbReference type="GO" id="GO:0005886">
    <property type="term" value="C:plasma membrane"/>
    <property type="evidence" value="ECO:0007669"/>
    <property type="project" value="TreeGrafter"/>
</dbReference>
<dbReference type="KEGG" id="cfm:BJL90_20460"/>
<dbReference type="InterPro" id="IPR003661">
    <property type="entry name" value="HisK_dim/P_dom"/>
</dbReference>
<dbReference type="InterPro" id="IPR005467">
    <property type="entry name" value="His_kinase_dom"/>
</dbReference>
<evidence type="ECO:0000313" key="14">
    <source>
        <dbReference type="Proteomes" id="UP000192478"/>
    </source>
</evidence>
<dbReference type="PANTHER" id="PTHR45453">
    <property type="entry name" value="PHOSPHATE REGULON SENSOR PROTEIN PHOR"/>
    <property type="match status" value="1"/>
</dbReference>
<keyword evidence="8 9" id="KW-0472">Membrane</keyword>
<keyword evidence="9" id="KW-1133">Transmembrane helix</keyword>
<dbReference type="FunFam" id="1.10.287.130:FF:000001">
    <property type="entry name" value="Two-component sensor histidine kinase"/>
    <property type="match status" value="1"/>
</dbReference>
<evidence type="ECO:0000256" key="3">
    <source>
        <dbReference type="ARBA" id="ARBA00012438"/>
    </source>
</evidence>
<dbReference type="Pfam" id="PF02518">
    <property type="entry name" value="HATPase_c"/>
    <property type="match status" value="1"/>
</dbReference>
<comment type="subcellular location">
    <subcellularLocation>
        <location evidence="2">Membrane</location>
    </subcellularLocation>
</comment>
<dbReference type="InterPro" id="IPR003594">
    <property type="entry name" value="HATPase_dom"/>
</dbReference>
<dbReference type="RefSeq" id="WP_070972574.1">
    <property type="nucleotide sequence ID" value="NZ_CP020559.1"/>
</dbReference>
<keyword evidence="7" id="KW-0902">Two-component regulatory system</keyword>
<keyword evidence="5 12" id="KW-0808">Transferase</keyword>
<feature type="transmembrane region" description="Helical" evidence="9">
    <location>
        <begin position="12"/>
        <end position="33"/>
    </location>
</feature>
<dbReference type="EC" id="2.7.13.3" evidence="3"/>
<keyword evidence="9" id="KW-0812">Transmembrane</keyword>
<evidence type="ECO:0000256" key="2">
    <source>
        <dbReference type="ARBA" id="ARBA00004370"/>
    </source>
</evidence>
<name>A0AAC9RMA4_9CLOT</name>